<keyword evidence="2" id="KW-0805">Transcription regulation</keyword>
<keyword evidence="4" id="KW-0804">Transcription</keyword>
<sequence>MRVIVVEDQALLRDGLTRLFTDKGHDVVGSAGNTDGLDVLVASVGPDLVVLDIRMPPTFTDEGATAARTLKATHPDVGVLLLSQHVDKSVVDLVANPGFGYLLKDRVLEVDEFLDAAQRVAGGGSALDPKVVAALVGAQDRGPLAQLSAREVEVLRLMAEGLTNNSIASRLYLSPRTVEAHVGNLMTKLDITDSDERHRRVAAVLSYLRATR</sequence>
<dbReference type="AlphaFoldDB" id="A0A2P2C7L2"/>
<dbReference type="Pfam" id="PF00196">
    <property type="entry name" value="GerE"/>
    <property type="match status" value="1"/>
</dbReference>
<dbReference type="PROSITE" id="PS00622">
    <property type="entry name" value="HTH_LUXR_1"/>
    <property type="match status" value="1"/>
</dbReference>
<dbReference type="Gene3D" id="3.40.50.2300">
    <property type="match status" value="1"/>
</dbReference>
<dbReference type="InterPro" id="IPR039420">
    <property type="entry name" value="WalR-like"/>
</dbReference>
<evidence type="ECO:0000256" key="2">
    <source>
        <dbReference type="ARBA" id="ARBA00023015"/>
    </source>
</evidence>
<dbReference type="GO" id="GO:0006355">
    <property type="term" value="P:regulation of DNA-templated transcription"/>
    <property type="evidence" value="ECO:0007669"/>
    <property type="project" value="InterPro"/>
</dbReference>
<evidence type="ECO:0000256" key="1">
    <source>
        <dbReference type="ARBA" id="ARBA00022553"/>
    </source>
</evidence>
<organism evidence="7">
    <name type="scientific">metagenome</name>
    <dbReference type="NCBI Taxonomy" id="256318"/>
    <lineage>
        <taxon>unclassified sequences</taxon>
        <taxon>metagenomes</taxon>
    </lineage>
</organism>
<dbReference type="GO" id="GO:0003677">
    <property type="term" value="F:DNA binding"/>
    <property type="evidence" value="ECO:0007669"/>
    <property type="project" value="UniProtKB-KW"/>
</dbReference>
<proteinExistence type="predicted"/>
<evidence type="ECO:0000259" key="5">
    <source>
        <dbReference type="PROSITE" id="PS50043"/>
    </source>
</evidence>
<evidence type="ECO:0000313" key="7">
    <source>
        <dbReference type="EMBL" id="CUR57983.1"/>
    </source>
</evidence>
<dbReference type="PRINTS" id="PR00038">
    <property type="entry name" value="HTHLUXR"/>
</dbReference>
<dbReference type="InterPro" id="IPR016032">
    <property type="entry name" value="Sig_transdc_resp-reg_C-effctor"/>
</dbReference>
<dbReference type="CDD" id="cd17535">
    <property type="entry name" value="REC_NarL-like"/>
    <property type="match status" value="1"/>
</dbReference>
<dbReference type="GO" id="GO:0000160">
    <property type="term" value="P:phosphorelay signal transduction system"/>
    <property type="evidence" value="ECO:0007669"/>
    <property type="project" value="InterPro"/>
</dbReference>
<reference evidence="7" key="1">
    <citation type="submission" date="2015-08" db="EMBL/GenBank/DDBJ databases">
        <authorList>
            <person name="Babu N.S."/>
            <person name="Beckwith C.J."/>
            <person name="Beseler K.G."/>
            <person name="Brison A."/>
            <person name="Carone J.V."/>
            <person name="Caskin T.P."/>
            <person name="Diamond M."/>
            <person name="Durham M.E."/>
            <person name="Foxe J.M."/>
            <person name="Go M."/>
            <person name="Henderson B.A."/>
            <person name="Jones I.B."/>
            <person name="McGettigan J.A."/>
            <person name="Micheletti S.J."/>
            <person name="Nasrallah M.E."/>
            <person name="Ortiz D."/>
            <person name="Piller C.R."/>
            <person name="Privatt S.R."/>
            <person name="Schneider S.L."/>
            <person name="Sharp S."/>
            <person name="Smith T.C."/>
            <person name="Stanton J.D."/>
            <person name="Ullery H.E."/>
            <person name="Wilson R.J."/>
            <person name="Serrano M.G."/>
            <person name="Buck G."/>
            <person name="Lee V."/>
            <person name="Wang Y."/>
            <person name="Carvalho R."/>
            <person name="Voegtly L."/>
            <person name="Shi R."/>
            <person name="Duckworth R."/>
            <person name="Johnson A."/>
            <person name="Loviza R."/>
            <person name="Walstead R."/>
            <person name="Shah Z."/>
            <person name="Kiflezghi M."/>
            <person name="Wade K."/>
            <person name="Ball S.L."/>
            <person name="Bradley K.W."/>
            <person name="Asai D.J."/>
            <person name="Bowman C.A."/>
            <person name="Russell D.A."/>
            <person name="Pope W.H."/>
            <person name="Jacobs-Sera D."/>
            <person name="Hendrix R.W."/>
            <person name="Hatfull G.F."/>
        </authorList>
    </citation>
    <scope>NUCLEOTIDE SEQUENCE</scope>
</reference>
<evidence type="ECO:0000256" key="3">
    <source>
        <dbReference type="ARBA" id="ARBA00023125"/>
    </source>
</evidence>
<protein>
    <submittedName>
        <fullName evidence="7">Two component transcriptional regulator, LuxR family</fullName>
    </submittedName>
</protein>
<dbReference type="SMART" id="SM00448">
    <property type="entry name" value="REC"/>
    <property type="match status" value="1"/>
</dbReference>
<dbReference type="SUPFAM" id="SSF52172">
    <property type="entry name" value="CheY-like"/>
    <property type="match status" value="1"/>
</dbReference>
<dbReference type="SMART" id="SM00421">
    <property type="entry name" value="HTH_LUXR"/>
    <property type="match status" value="1"/>
</dbReference>
<name>A0A2P2C7L2_9ZZZZ</name>
<dbReference type="SUPFAM" id="SSF46894">
    <property type="entry name" value="C-terminal effector domain of the bipartite response regulators"/>
    <property type="match status" value="1"/>
</dbReference>
<dbReference type="PROSITE" id="PS50043">
    <property type="entry name" value="HTH_LUXR_2"/>
    <property type="match status" value="1"/>
</dbReference>
<feature type="domain" description="HTH luxR-type" evidence="5">
    <location>
        <begin position="140"/>
        <end position="205"/>
    </location>
</feature>
<evidence type="ECO:0000256" key="4">
    <source>
        <dbReference type="ARBA" id="ARBA00023163"/>
    </source>
</evidence>
<dbReference type="Pfam" id="PF00072">
    <property type="entry name" value="Response_reg"/>
    <property type="match status" value="1"/>
</dbReference>
<dbReference type="PROSITE" id="PS50110">
    <property type="entry name" value="RESPONSE_REGULATORY"/>
    <property type="match status" value="1"/>
</dbReference>
<dbReference type="InterPro" id="IPR000792">
    <property type="entry name" value="Tscrpt_reg_LuxR_C"/>
</dbReference>
<keyword evidence="3" id="KW-0238">DNA-binding</keyword>
<dbReference type="CDD" id="cd06170">
    <property type="entry name" value="LuxR_C_like"/>
    <property type="match status" value="1"/>
</dbReference>
<accession>A0A2P2C7L2</accession>
<keyword evidence="1" id="KW-0597">Phosphoprotein</keyword>
<dbReference type="EMBL" id="CZKA01000043">
    <property type="protein sequence ID" value="CUR57983.1"/>
    <property type="molecule type" value="Genomic_DNA"/>
</dbReference>
<gene>
    <name evidence="7" type="ORF">NOCA2480041</name>
</gene>
<feature type="domain" description="Response regulatory" evidence="6">
    <location>
        <begin position="2"/>
        <end position="119"/>
    </location>
</feature>
<dbReference type="InterPro" id="IPR058245">
    <property type="entry name" value="NreC/VraR/RcsB-like_REC"/>
</dbReference>
<evidence type="ECO:0000259" key="6">
    <source>
        <dbReference type="PROSITE" id="PS50110"/>
    </source>
</evidence>
<dbReference type="InterPro" id="IPR011006">
    <property type="entry name" value="CheY-like_superfamily"/>
</dbReference>
<dbReference type="PANTHER" id="PTHR43214">
    <property type="entry name" value="TWO-COMPONENT RESPONSE REGULATOR"/>
    <property type="match status" value="1"/>
</dbReference>
<dbReference type="PANTHER" id="PTHR43214:SF24">
    <property type="entry name" value="TRANSCRIPTIONAL REGULATORY PROTEIN NARL-RELATED"/>
    <property type="match status" value="1"/>
</dbReference>
<dbReference type="InterPro" id="IPR001789">
    <property type="entry name" value="Sig_transdc_resp-reg_receiver"/>
</dbReference>